<dbReference type="EMBL" id="CAFZ01000042">
    <property type="protein sequence ID" value="CCA68887.1"/>
    <property type="molecule type" value="Genomic_DNA"/>
</dbReference>
<feature type="domain" description="RMI1 N-terminal" evidence="5">
    <location>
        <begin position="13"/>
        <end position="61"/>
    </location>
</feature>
<feature type="region of interest" description="Disordered" evidence="3">
    <location>
        <begin position="231"/>
        <end position="285"/>
    </location>
</feature>
<dbReference type="InterPro" id="IPR044881">
    <property type="entry name" value="RMI1_N_N_sf"/>
</dbReference>
<feature type="region of interest" description="Disordered" evidence="3">
    <location>
        <begin position="329"/>
        <end position="350"/>
    </location>
</feature>
<dbReference type="AlphaFoldDB" id="G4TC40"/>
<dbReference type="Proteomes" id="UP000007148">
    <property type="component" value="Unassembled WGS sequence"/>
</dbReference>
<keyword evidence="7" id="KW-1185">Reference proteome</keyword>
<dbReference type="GO" id="GO:0000724">
    <property type="term" value="P:double-strand break repair via homologous recombination"/>
    <property type="evidence" value="ECO:0007669"/>
    <property type="project" value="TreeGrafter"/>
</dbReference>
<evidence type="ECO:0000256" key="1">
    <source>
        <dbReference type="ARBA" id="ARBA00006395"/>
    </source>
</evidence>
<dbReference type="OMA" id="HDVPFVN"/>
<dbReference type="InParanoid" id="G4TC40"/>
<dbReference type="GO" id="GO:0016604">
    <property type="term" value="C:nuclear body"/>
    <property type="evidence" value="ECO:0007669"/>
    <property type="project" value="TreeGrafter"/>
</dbReference>
<dbReference type="eggNOG" id="KOG3683">
    <property type="taxonomic scope" value="Eukaryota"/>
</dbReference>
<feature type="region of interest" description="Disordered" evidence="3">
    <location>
        <begin position="118"/>
        <end position="152"/>
    </location>
</feature>
<protein>
    <recommendedName>
        <fullName evidence="2">RecQ-mediated genome instability protein 1</fullName>
    </recommendedName>
</protein>
<evidence type="ECO:0000256" key="2">
    <source>
        <dbReference type="ARBA" id="ARBA00018987"/>
    </source>
</evidence>
<dbReference type="HOGENOM" id="CLU_028605_0_0_1"/>
<evidence type="ECO:0000313" key="7">
    <source>
        <dbReference type="Proteomes" id="UP000007148"/>
    </source>
</evidence>
<dbReference type="GO" id="GO:0000712">
    <property type="term" value="P:resolution of meiotic recombination intermediates"/>
    <property type="evidence" value="ECO:0007669"/>
    <property type="project" value="TreeGrafter"/>
</dbReference>
<feature type="compositionally biased region" description="Polar residues" evidence="3">
    <location>
        <begin position="274"/>
        <end position="285"/>
    </location>
</feature>
<gene>
    <name evidence="6" type="ORF">PIIN_02747</name>
</gene>
<accession>G4TC40</accession>
<dbReference type="InterPro" id="IPR013894">
    <property type="entry name" value="RMI1_OB"/>
</dbReference>
<dbReference type="InterPro" id="IPR042470">
    <property type="entry name" value="RMI1_N_C_sf"/>
</dbReference>
<evidence type="ECO:0000259" key="5">
    <source>
        <dbReference type="Pfam" id="PF21000"/>
    </source>
</evidence>
<dbReference type="InterPro" id="IPR049363">
    <property type="entry name" value="RMI1_N"/>
</dbReference>
<organism evidence="6 7">
    <name type="scientific">Serendipita indica (strain DSM 11827)</name>
    <name type="common">Root endophyte fungus</name>
    <name type="synonym">Piriformospora indica</name>
    <dbReference type="NCBI Taxonomy" id="1109443"/>
    <lineage>
        <taxon>Eukaryota</taxon>
        <taxon>Fungi</taxon>
        <taxon>Dikarya</taxon>
        <taxon>Basidiomycota</taxon>
        <taxon>Agaricomycotina</taxon>
        <taxon>Agaricomycetes</taxon>
        <taxon>Sebacinales</taxon>
        <taxon>Serendipitaceae</taxon>
        <taxon>Serendipita</taxon>
    </lineage>
</organism>
<comment type="similarity">
    <text evidence="1">Belongs to the RMI1 family.</text>
</comment>
<dbReference type="STRING" id="1109443.G4TC40"/>
<feature type="domain" description="RecQ mediated genome instability protein 1 OB-fold" evidence="4">
    <location>
        <begin position="68"/>
        <end position="221"/>
    </location>
</feature>
<dbReference type="PANTHER" id="PTHR14790">
    <property type="entry name" value="RECQ-MEDIATED GENOME INSTABILITY PROTEIN 1 RMI1"/>
    <property type="match status" value="1"/>
</dbReference>
<dbReference type="Pfam" id="PF21000">
    <property type="entry name" value="RMI1_N_N"/>
    <property type="match status" value="1"/>
</dbReference>
<dbReference type="Pfam" id="PF08585">
    <property type="entry name" value="RMI1_N_C"/>
    <property type="match status" value="1"/>
</dbReference>
<feature type="compositionally biased region" description="Low complexity" evidence="3">
    <location>
        <begin position="331"/>
        <end position="344"/>
    </location>
</feature>
<name>G4TC40_SERID</name>
<dbReference type="OrthoDB" id="341511at2759"/>
<dbReference type="Gene3D" id="1.10.8.1020">
    <property type="entry name" value="RecQ-mediated genome instability protein 1, N-terminal domain"/>
    <property type="match status" value="1"/>
</dbReference>
<dbReference type="Gene3D" id="2.40.50.770">
    <property type="entry name" value="RecQ-mediated genome instability protein Rmi1, C-terminal domain"/>
    <property type="match status" value="1"/>
</dbReference>
<dbReference type="FunCoup" id="G4TC40">
    <property type="interactions" value="26"/>
</dbReference>
<evidence type="ECO:0000313" key="6">
    <source>
        <dbReference type="EMBL" id="CCA68887.1"/>
    </source>
</evidence>
<dbReference type="SMART" id="SM01161">
    <property type="entry name" value="DUF1767"/>
    <property type="match status" value="1"/>
</dbReference>
<reference evidence="6 7" key="1">
    <citation type="journal article" date="2011" name="PLoS Pathog.">
        <title>Endophytic Life Strategies Decoded by Genome and Transcriptome Analyses of the Mutualistic Root Symbiont Piriformospora indica.</title>
        <authorList>
            <person name="Zuccaro A."/>
            <person name="Lahrmann U."/>
            <person name="Guldener U."/>
            <person name="Langen G."/>
            <person name="Pfiffi S."/>
            <person name="Biedenkopf D."/>
            <person name="Wong P."/>
            <person name="Samans B."/>
            <person name="Grimm C."/>
            <person name="Basiewicz M."/>
            <person name="Murat C."/>
            <person name="Martin F."/>
            <person name="Kogel K.H."/>
        </authorList>
    </citation>
    <scope>NUCLEOTIDE SEQUENCE [LARGE SCALE GENOMIC DNA]</scope>
    <source>
        <strain evidence="6 7">DSM 11827</strain>
    </source>
</reference>
<sequence>MASARVTRWIEQRYSRPKLDPNWVAACVEFLESELQLRENDTEQLSEQVLLQLLQSDLCDSAMRDTGFPNGIQQMKNGIIGTRASGGPILVQIVAITDIGVSAFTLKNVRQSRLDKADMTGLTKEKDLDEEGADGAQPPGEDEDATMPPYPRSMLSLLISDGTVTIKAIEAKRFDGLVLGETPLGCKLLLTNVRVRNGIAMLDPSNTQVVGYQSDELQAHFDINFVKSLRRRMGQPEEDPEDERLAEQQQQRQAAQPVEERSRAQAAQRPPANSMRSEQQQQLAGVQLSETLTGARPIVPQTVNESFDDMPSELDDDFLEQIDEVEQKVLSTQPSTTPTNSTNPRRAQSNRLASTIQEIFELDSSEEEKENINKRRPRAPVVQVETIELSD</sequence>
<evidence type="ECO:0000256" key="3">
    <source>
        <dbReference type="SAM" id="MobiDB-lite"/>
    </source>
</evidence>
<comment type="caution">
    <text evidence="6">The sequence shown here is derived from an EMBL/GenBank/DDBJ whole genome shotgun (WGS) entry which is preliminary data.</text>
</comment>
<dbReference type="GO" id="GO:0031422">
    <property type="term" value="C:RecQ family helicase-topoisomerase III complex"/>
    <property type="evidence" value="ECO:0007669"/>
    <property type="project" value="TreeGrafter"/>
</dbReference>
<feature type="compositionally biased region" description="Basic and acidic residues" evidence="3">
    <location>
        <begin position="118"/>
        <end position="127"/>
    </location>
</feature>
<feature type="compositionally biased region" description="Low complexity" evidence="3">
    <location>
        <begin position="247"/>
        <end position="257"/>
    </location>
</feature>
<proteinExistence type="inferred from homology"/>
<evidence type="ECO:0000259" key="4">
    <source>
        <dbReference type="Pfam" id="PF08585"/>
    </source>
</evidence>
<dbReference type="PANTHER" id="PTHR14790:SF15">
    <property type="entry name" value="RECQ-MEDIATED GENOME INSTABILITY PROTEIN 1"/>
    <property type="match status" value="1"/>
</dbReference>